<proteinExistence type="predicted"/>
<accession>A0AAD6ZNK8</accession>
<comment type="caution">
    <text evidence="1">The sequence shown here is derived from an EMBL/GenBank/DDBJ whole genome shotgun (WGS) entry which is preliminary data.</text>
</comment>
<name>A0AAD6ZNK8_9AGAR</name>
<dbReference type="EMBL" id="JARIHO010000036">
    <property type="protein sequence ID" value="KAJ7331055.1"/>
    <property type="molecule type" value="Genomic_DNA"/>
</dbReference>
<reference evidence="1" key="1">
    <citation type="submission" date="2023-03" db="EMBL/GenBank/DDBJ databases">
        <title>Massive genome expansion in bonnet fungi (Mycena s.s.) driven by repeated elements and novel gene families across ecological guilds.</title>
        <authorList>
            <consortium name="Lawrence Berkeley National Laboratory"/>
            <person name="Harder C.B."/>
            <person name="Miyauchi S."/>
            <person name="Viragh M."/>
            <person name="Kuo A."/>
            <person name="Thoen E."/>
            <person name="Andreopoulos B."/>
            <person name="Lu D."/>
            <person name="Skrede I."/>
            <person name="Drula E."/>
            <person name="Henrissat B."/>
            <person name="Morin E."/>
            <person name="Kohler A."/>
            <person name="Barry K."/>
            <person name="LaButti K."/>
            <person name="Morin E."/>
            <person name="Salamov A."/>
            <person name="Lipzen A."/>
            <person name="Mereny Z."/>
            <person name="Hegedus B."/>
            <person name="Baldrian P."/>
            <person name="Stursova M."/>
            <person name="Weitz H."/>
            <person name="Taylor A."/>
            <person name="Grigoriev I.V."/>
            <person name="Nagy L.G."/>
            <person name="Martin F."/>
            <person name="Kauserud H."/>
        </authorList>
    </citation>
    <scope>NUCLEOTIDE SEQUENCE</scope>
    <source>
        <strain evidence="1">CBHHK002</strain>
    </source>
</reference>
<dbReference type="Proteomes" id="UP001218218">
    <property type="component" value="Unassembled WGS sequence"/>
</dbReference>
<keyword evidence="2" id="KW-1185">Reference proteome</keyword>
<sequence>MPEDVRARVPDEQENDLGEWVDLHTNRIGPVNGSVLLYRKNGCSDGGQRGPTEPAVHIQRWTGCGSEVCKVSGKVAGFCVHGWFDFSDRDNVFLNEHTVIGGKGFGRGQSGGNVGNAHIVVGRDLSASVLSGMLPPVNMSNAIGGKAKRGIEKQRRKTDAKARAKRENALDALGILTLFGGTGGDVVFLKKDKVSALACELEGLRCQIKLLMWGLRSAWMGGASLQKATVLHCKRGGWAKIAAGMVGGGKEEENGSAADGSVERYKSAEMGRLARKPRSSRTTAFLVEIDYSFAARPFHTNLLLFLLVLLTLENHEYLFQCDDAQLPACFVALSPHALNLSIVDIDTPVSWVMQSERMICTFDTNVAQFELVNARAATEQAVGCP</sequence>
<evidence type="ECO:0000313" key="2">
    <source>
        <dbReference type="Proteomes" id="UP001218218"/>
    </source>
</evidence>
<dbReference type="AlphaFoldDB" id="A0AAD6ZNK8"/>
<organism evidence="1 2">
    <name type="scientific">Mycena albidolilacea</name>
    <dbReference type="NCBI Taxonomy" id="1033008"/>
    <lineage>
        <taxon>Eukaryota</taxon>
        <taxon>Fungi</taxon>
        <taxon>Dikarya</taxon>
        <taxon>Basidiomycota</taxon>
        <taxon>Agaricomycotina</taxon>
        <taxon>Agaricomycetes</taxon>
        <taxon>Agaricomycetidae</taxon>
        <taxon>Agaricales</taxon>
        <taxon>Marasmiineae</taxon>
        <taxon>Mycenaceae</taxon>
        <taxon>Mycena</taxon>
    </lineage>
</organism>
<evidence type="ECO:0000313" key="1">
    <source>
        <dbReference type="EMBL" id="KAJ7331055.1"/>
    </source>
</evidence>
<gene>
    <name evidence="1" type="ORF">DFH08DRAFT_815139</name>
</gene>
<protein>
    <submittedName>
        <fullName evidence="1">Uncharacterized protein</fullName>
    </submittedName>
</protein>